<accession>A0A1F6BYX0</accession>
<dbReference type="AlphaFoldDB" id="A0A1F6BYX0"/>
<evidence type="ECO:0000259" key="1">
    <source>
        <dbReference type="Pfam" id="PF01936"/>
    </source>
</evidence>
<dbReference type="InterPro" id="IPR021139">
    <property type="entry name" value="NYN"/>
</dbReference>
<dbReference type="PANTHER" id="PTHR35458">
    <property type="entry name" value="SLR0755 PROTEIN"/>
    <property type="match status" value="1"/>
</dbReference>
<evidence type="ECO:0000313" key="2">
    <source>
        <dbReference type="EMBL" id="OGG42111.1"/>
    </source>
</evidence>
<dbReference type="PANTHER" id="PTHR35458:SF8">
    <property type="entry name" value="SLR0650 PROTEIN"/>
    <property type="match status" value="1"/>
</dbReference>
<dbReference type="GO" id="GO:0004540">
    <property type="term" value="F:RNA nuclease activity"/>
    <property type="evidence" value="ECO:0007669"/>
    <property type="project" value="InterPro"/>
</dbReference>
<dbReference type="Proteomes" id="UP000176996">
    <property type="component" value="Unassembled WGS sequence"/>
</dbReference>
<feature type="domain" description="NYN" evidence="1">
    <location>
        <begin position="14"/>
        <end position="164"/>
    </location>
</feature>
<comment type="caution">
    <text evidence="2">The sequence shown here is derived from an EMBL/GenBank/DDBJ whole genome shotgun (WGS) entry which is preliminary data.</text>
</comment>
<dbReference type="EMBL" id="MFKK01000006">
    <property type="protein sequence ID" value="OGG42111.1"/>
    <property type="molecule type" value="Genomic_DNA"/>
</dbReference>
<gene>
    <name evidence="2" type="ORF">A3A21_00565</name>
</gene>
<evidence type="ECO:0000313" key="3">
    <source>
        <dbReference type="Proteomes" id="UP000176996"/>
    </source>
</evidence>
<dbReference type="Gene3D" id="3.40.50.1010">
    <property type="entry name" value="5'-nuclease"/>
    <property type="match status" value="1"/>
</dbReference>
<reference evidence="2 3" key="1">
    <citation type="journal article" date="2016" name="Nat. Commun.">
        <title>Thousands of microbial genomes shed light on interconnected biogeochemical processes in an aquifer system.</title>
        <authorList>
            <person name="Anantharaman K."/>
            <person name="Brown C.T."/>
            <person name="Hug L.A."/>
            <person name="Sharon I."/>
            <person name="Castelle C.J."/>
            <person name="Probst A.J."/>
            <person name="Thomas B.C."/>
            <person name="Singh A."/>
            <person name="Wilkins M.J."/>
            <person name="Karaoz U."/>
            <person name="Brodie E.L."/>
            <person name="Williams K.H."/>
            <person name="Hubbard S.S."/>
            <person name="Banfield J.F."/>
        </authorList>
    </citation>
    <scope>NUCLEOTIDE SEQUENCE [LARGE SCALE GENOMIC DNA]</scope>
</reference>
<name>A0A1F6BYX0_9BACT</name>
<organism evidence="2 3">
    <name type="scientific">Candidatus Jorgensenbacteria bacterium RIFCSPLOWO2_01_FULL_45_25b</name>
    <dbReference type="NCBI Taxonomy" id="1798471"/>
    <lineage>
        <taxon>Bacteria</taxon>
        <taxon>Candidatus Joergenseniibacteriota</taxon>
    </lineage>
</organism>
<sequence length="187" mass="21046">MASPLHGIIHPAQRVGVFIDVQNIYHSVKNLYNARVNFSELIKEVVADRPLVRSVAYVVKSDTAMGEDSFFEALRNVGLELRLKDLQIYSDGAKKADWDVGMAVDAIRMANFLDVIVLVTGDGDFVPLVEYLKWGMGRQVEVAAFGKTTSSRLRESVDRFIELDSVPRILMRMSSRVRRAKDARRSS</sequence>
<dbReference type="STRING" id="1798471.A3A21_00565"/>
<protein>
    <recommendedName>
        <fullName evidence="1">NYN domain-containing protein</fullName>
    </recommendedName>
</protein>
<proteinExistence type="predicted"/>
<dbReference type="InterPro" id="IPR047140">
    <property type="entry name" value="LabA"/>
</dbReference>
<dbReference type="CDD" id="cd10911">
    <property type="entry name" value="PIN_LabA"/>
    <property type="match status" value="1"/>
</dbReference>
<dbReference type="Pfam" id="PF01936">
    <property type="entry name" value="NYN"/>
    <property type="match status" value="1"/>
</dbReference>